<dbReference type="PaxDb" id="121845-A0A1S3DFS1"/>
<reference evidence="3" key="1">
    <citation type="submission" date="2025-08" db="UniProtKB">
        <authorList>
            <consortium name="RefSeq"/>
        </authorList>
    </citation>
    <scope>IDENTIFICATION</scope>
</reference>
<evidence type="ECO:0000256" key="1">
    <source>
        <dbReference type="SAM" id="Coils"/>
    </source>
</evidence>
<keyword evidence="2" id="KW-1185">Reference proteome</keyword>
<keyword evidence="1" id="KW-0175">Coiled coil</keyword>
<organism evidence="2 3">
    <name type="scientific">Diaphorina citri</name>
    <name type="common">Asian citrus psyllid</name>
    <dbReference type="NCBI Taxonomy" id="121845"/>
    <lineage>
        <taxon>Eukaryota</taxon>
        <taxon>Metazoa</taxon>
        <taxon>Ecdysozoa</taxon>
        <taxon>Arthropoda</taxon>
        <taxon>Hexapoda</taxon>
        <taxon>Insecta</taxon>
        <taxon>Pterygota</taxon>
        <taxon>Neoptera</taxon>
        <taxon>Paraneoptera</taxon>
        <taxon>Hemiptera</taxon>
        <taxon>Sternorrhyncha</taxon>
        <taxon>Psylloidea</taxon>
        <taxon>Psyllidae</taxon>
        <taxon>Diaphorininae</taxon>
        <taxon>Diaphorina</taxon>
    </lineage>
</organism>
<dbReference type="RefSeq" id="XP_008480714.1">
    <property type="nucleotide sequence ID" value="XM_008482492.2"/>
</dbReference>
<evidence type="ECO:0000313" key="2">
    <source>
        <dbReference type="Proteomes" id="UP000079169"/>
    </source>
</evidence>
<dbReference type="Proteomes" id="UP000079169">
    <property type="component" value="Unplaced"/>
</dbReference>
<dbReference type="STRING" id="121845.A0A1S3DFS1"/>
<feature type="coiled-coil region" evidence="1">
    <location>
        <begin position="143"/>
        <end position="289"/>
    </location>
</feature>
<proteinExistence type="predicted"/>
<sequence length="414" mass="48482">METGNDLNGIVQTIKELEDSRNAYSCANQKLAQTVHDLEDELENYEQIQHEDKMLIDEQQSTIQTLTHENKALQSTLKLKEVELDELRHLYRDMEDLQRENDNLLKNKAVCEIQRCKLAESINELEEVVKEKDFTIGRQEAQLGQMQMKLNDYRKSMDTLTEENENLTKRYEECKTNLKDATMENDRLVEKQRLCDMGRQKLEETNKKNCNYIKQLKNELAKENTLNHKAQNKISELEEEQNKSKRKIDQLKAENMNLQEDLHDKHNDIENLRAELKRKTEEFENYKNTICSLKQKIMTNRDNTPAPICTVYGGRSRSNHRKSRLRTQQISIQCLDQMENSYLNARENSFCTQVVEYAPSPSGYVSTVGDYCGVGNDYRADKEADYNKIGDCADVSFSKSKNKRWRVSRKAKHK</sequence>
<protein>
    <submittedName>
        <fullName evidence="3">WEB family protein At4g27595, chloroplastic-like</fullName>
    </submittedName>
</protein>
<name>A0A1S3DFS1_DIACI</name>
<evidence type="ECO:0000313" key="3">
    <source>
        <dbReference type="RefSeq" id="XP_008480714.1"/>
    </source>
</evidence>
<accession>A0A1S3DFS1</accession>
<feature type="coiled-coil region" evidence="1">
    <location>
        <begin position="14"/>
        <end position="114"/>
    </location>
</feature>
<dbReference type="GeneID" id="103517458"/>
<dbReference type="AlphaFoldDB" id="A0A1S3DFS1"/>
<dbReference type="KEGG" id="dci:103517458"/>
<gene>
    <name evidence="3" type="primary">LOC103517458</name>
</gene>
<dbReference type="OMA" id="AYSCANQ"/>